<evidence type="ECO:0000256" key="2">
    <source>
        <dbReference type="ARBA" id="ARBA00023015"/>
    </source>
</evidence>
<evidence type="ECO:0000313" key="8">
    <source>
        <dbReference type="Proteomes" id="UP001183809"/>
    </source>
</evidence>
<dbReference type="InterPro" id="IPR004111">
    <property type="entry name" value="Repressor_TetR_C"/>
</dbReference>
<protein>
    <submittedName>
        <fullName evidence="7">TetR/AcrR family transcriptional regulator</fullName>
    </submittedName>
</protein>
<feature type="domain" description="HTH tetR-type" evidence="6">
    <location>
        <begin position="13"/>
        <end position="73"/>
    </location>
</feature>
<dbReference type="Pfam" id="PF00440">
    <property type="entry name" value="TetR_N"/>
    <property type="match status" value="1"/>
</dbReference>
<dbReference type="Proteomes" id="UP001183809">
    <property type="component" value="Unassembled WGS sequence"/>
</dbReference>
<dbReference type="InterPro" id="IPR036271">
    <property type="entry name" value="Tet_transcr_reg_TetR-rel_C_sf"/>
</dbReference>
<proteinExistence type="predicted"/>
<dbReference type="InterPro" id="IPR050109">
    <property type="entry name" value="HTH-type_TetR-like_transc_reg"/>
</dbReference>
<evidence type="ECO:0000256" key="4">
    <source>
        <dbReference type="ARBA" id="ARBA00023163"/>
    </source>
</evidence>
<dbReference type="Gene3D" id="1.10.357.10">
    <property type="entry name" value="Tetracycline Repressor, domain 2"/>
    <property type="match status" value="1"/>
</dbReference>
<evidence type="ECO:0000256" key="3">
    <source>
        <dbReference type="ARBA" id="ARBA00023125"/>
    </source>
</evidence>
<evidence type="ECO:0000256" key="1">
    <source>
        <dbReference type="ARBA" id="ARBA00022491"/>
    </source>
</evidence>
<dbReference type="InterPro" id="IPR001647">
    <property type="entry name" value="HTH_TetR"/>
</dbReference>
<feature type="DNA-binding region" description="H-T-H motif" evidence="5">
    <location>
        <begin position="36"/>
        <end position="55"/>
    </location>
</feature>
<dbReference type="PANTHER" id="PTHR30055">
    <property type="entry name" value="HTH-TYPE TRANSCRIPTIONAL REGULATOR RUTR"/>
    <property type="match status" value="1"/>
</dbReference>
<dbReference type="Gene3D" id="1.10.10.60">
    <property type="entry name" value="Homeodomain-like"/>
    <property type="match status" value="1"/>
</dbReference>
<keyword evidence="1" id="KW-0678">Repressor</keyword>
<dbReference type="RefSeq" id="WP_311697909.1">
    <property type="nucleotide sequence ID" value="NZ_JAVREY010000037.1"/>
</dbReference>
<dbReference type="SUPFAM" id="SSF46689">
    <property type="entry name" value="Homeodomain-like"/>
    <property type="match status" value="1"/>
</dbReference>
<sequence length="221" mass="24278">MTRRTAPQPTRETLTRQRVLHAAVELADSGGLETLSMRKLGEAVGVEAMSLYNHVANKEDLLDGMVDLVFGEVELPTPGDDWRQAMRQRAISMRLVLSRHRWAIGLMESRSTPGPATLRHHDAVLGCLRQGGFSLALTAHAVSVLDSYIYGFALQEKALPFDTPEETAELAESVMSGFGDGEYPYLAEIATAHVMRPGYAYSDEFVFGLDLILDGLRQAAD</sequence>
<accession>A0ABU2TZU2</accession>
<dbReference type="InterPro" id="IPR009057">
    <property type="entry name" value="Homeodomain-like_sf"/>
</dbReference>
<keyword evidence="3 5" id="KW-0238">DNA-binding</keyword>
<dbReference type="PRINTS" id="PR00400">
    <property type="entry name" value="TETREPRESSOR"/>
</dbReference>
<reference evidence="8" key="1">
    <citation type="submission" date="2023-07" db="EMBL/GenBank/DDBJ databases">
        <title>30 novel species of actinomycetes from the DSMZ collection.</title>
        <authorList>
            <person name="Nouioui I."/>
        </authorList>
    </citation>
    <scope>NUCLEOTIDE SEQUENCE [LARGE SCALE GENOMIC DNA]</scope>
    <source>
        <strain evidence="8">DSM 41699</strain>
    </source>
</reference>
<keyword evidence="4" id="KW-0804">Transcription</keyword>
<organism evidence="7 8">
    <name type="scientific">Streptomyces gibsoniae</name>
    <dbReference type="NCBI Taxonomy" id="3075529"/>
    <lineage>
        <taxon>Bacteria</taxon>
        <taxon>Bacillati</taxon>
        <taxon>Actinomycetota</taxon>
        <taxon>Actinomycetes</taxon>
        <taxon>Kitasatosporales</taxon>
        <taxon>Streptomycetaceae</taxon>
        <taxon>Streptomyces</taxon>
    </lineage>
</organism>
<dbReference type="PANTHER" id="PTHR30055:SF151">
    <property type="entry name" value="TRANSCRIPTIONAL REGULATORY PROTEIN"/>
    <property type="match status" value="1"/>
</dbReference>
<evidence type="ECO:0000313" key="7">
    <source>
        <dbReference type="EMBL" id="MDT0466449.1"/>
    </source>
</evidence>
<name>A0ABU2TZU2_9ACTN</name>
<evidence type="ECO:0000259" key="6">
    <source>
        <dbReference type="PROSITE" id="PS50977"/>
    </source>
</evidence>
<keyword evidence="2" id="KW-0805">Transcription regulation</keyword>
<dbReference type="SUPFAM" id="SSF48498">
    <property type="entry name" value="Tetracyclin repressor-like, C-terminal domain"/>
    <property type="match status" value="1"/>
</dbReference>
<dbReference type="PRINTS" id="PR00455">
    <property type="entry name" value="HTHTETR"/>
</dbReference>
<dbReference type="PROSITE" id="PS50977">
    <property type="entry name" value="HTH_TETR_2"/>
    <property type="match status" value="1"/>
</dbReference>
<evidence type="ECO:0000256" key="5">
    <source>
        <dbReference type="PROSITE-ProRule" id="PRU00335"/>
    </source>
</evidence>
<dbReference type="InterPro" id="IPR003012">
    <property type="entry name" value="Tet_transcr_reg_TetR"/>
</dbReference>
<gene>
    <name evidence="7" type="ORF">RM764_26160</name>
</gene>
<comment type="caution">
    <text evidence="7">The sequence shown here is derived from an EMBL/GenBank/DDBJ whole genome shotgun (WGS) entry which is preliminary data.</text>
</comment>
<keyword evidence="8" id="KW-1185">Reference proteome</keyword>
<dbReference type="EMBL" id="JAVREY010000037">
    <property type="protein sequence ID" value="MDT0466449.1"/>
    <property type="molecule type" value="Genomic_DNA"/>
</dbReference>
<dbReference type="Pfam" id="PF02909">
    <property type="entry name" value="TetR_C_1"/>
    <property type="match status" value="1"/>
</dbReference>